<dbReference type="InterPro" id="IPR052024">
    <property type="entry name" value="Methanogen_methyltrans"/>
</dbReference>
<dbReference type="SUPFAM" id="SSF51726">
    <property type="entry name" value="UROD/MetE-like"/>
    <property type="match status" value="1"/>
</dbReference>
<dbReference type="EMBL" id="LAZR01028283">
    <property type="protein sequence ID" value="KKL63088.1"/>
    <property type="molecule type" value="Genomic_DNA"/>
</dbReference>
<sequence length="417" mass="47697">MNEMTSQERVLKAINHKEPDRIPIDFNGHRSSGIMVQAYKKLRNYLGLPPSALFIYDFIQQLALVEDDVLDLVGADVVEIGHDFYKKEDYWQDWQLQDGTPCKIPSFIKVERVHDGSVVYGDENQVICIQKNGSLYFEQTHFPLKDTDDMTFERLPYYLQQIMWCRLGAPPAPAAFDKEGLEIMRANAQALRKSTERAIYATFGGNLLEIGQFSFRIDNFLCELAANPKRVHTYLEKLTQFHLDNLNKYLNAVGEYVDIIGFGDDLGMQTGPQISPAMYREFFKPGHRLLWQYAKKLCPHIKISLHCCGGVYPLLKDLIEAGLDVINPVQFNCKDMELPRLKQEFGRDLAFWGGGCDTREILPKGTPEQIREHVRKNIQIMSSNGGFVFQQVHNVMADVPPENIVAMFEAARERPIG</sequence>
<reference evidence="2" key="1">
    <citation type="journal article" date="2015" name="Nature">
        <title>Complex archaea that bridge the gap between prokaryotes and eukaryotes.</title>
        <authorList>
            <person name="Spang A."/>
            <person name="Saw J.H."/>
            <person name="Jorgensen S.L."/>
            <person name="Zaremba-Niedzwiedzka K."/>
            <person name="Martijn J."/>
            <person name="Lind A.E."/>
            <person name="van Eijk R."/>
            <person name="Schleper C."/>
            <person name="Guy L."/>
            <person name="Ettema T.J."/>
        </authorList>
    </citation>
    <scope>NUCLEOTIDE SEQUENCE</scope>
</reference>
<dbReference type="Gene3D" id="3.20.20.210">
    <property type="match status" value="1"/>
</dbReference>
<dbReference type="GO" id="GO:0006779">
    <property type="term" value="P:porphyrin-containing compound biosynthetic process"/>
    <property type="evidence" value="ECO:0007669"/>
    <property type="project" value="InterPro"/>
</dbReference>
<dbReference type="AlphaFoldDB" id="A0A0F9DMX8"/>
<proteinExistence type="predicted"/>
<protein>
    <recommendedName>
        <fullName evidence="1">Uroporphyrinogen decarboxylase (URO-D) domain-containing protein</fullName>
    </recommendedName>
</protein>
<comment type="caution">
    <text evidence="2">The sequence shown here is derived from an EMBL/GenBank/DDBJ whole genome shotgun (WGS) entry which is preliminary data.</text>
</comment>
<dbReference type="InterPro" id="IPR000257">
    <property type="entry name" value="Uroporphyrinogen_deCOase"/>
</dbReference>
<accession>A0A0F9DMX8</accession>
<name>A0A0F9DMX8_9ZZZZ</name>
<dbReference type="PANTHER" id="PTHR47099:SF1">
    <property type="entry name" value="METHYLCOBAMIDE:COM METHYLTRANSFERASE MTBA"/>
    <property type="match status" value="1"/>
</dbReference>
<gene>
    <name evidence="2" type="ORF">LCGC14_2178610</name>
</gene>
<dbReference type="InterPro" id="IPR038071">
    <property type="entry name" value="UROD/MetE-like_sf"/>
</dbReference>
<evidence type="ECO:0000313" key="2">
    <source>
        <dbReference type="EMBL" id="KKL63088.1"/>
    </source>
</evidence>
<dbReference type="Pfam" id="PF01208">
    <property type="entry name" value="URO-D"/>
    <property type="match status" value="1"/>
</dbReference>
<feature type="domain" description="Uroporphyrinogen decarboxylase (URO-D)" evidence="1">
    <location>
        <begin position="212"/>
        <end position="413"/>
    </location>
</feature>
<dbReference type="GO" id="GO:0004853">
    <property type="term" value="F:uroporphyrinogen decarboxylase activity"/>
    <property type="evidence" value="ECO:0007669"/>
    <property type="project" value="InterPro"/>
</dbReference>
<organism evidence="2">
    <name type="scientific">marine sediment metagenome</name>
    <dbReference type="NCBI Taxonomy" id="412755"/>
    <lineage>
        <taxon>unclassified sequences</taxon>
        <taxon>metagenomes</taxon>
        <taxon>ecological metagenomes</taxon>
    </lineage>
</organism>
<evidence type="ECO:0000259" key="1">
    <source>
        <dbReference type="Pfam" id="PF01208"/>
    </source>
</evidence>
<dbReference type="PANTHER" id="PTHR47099">
    <property type="entry name" value="METHYLCOBAMIDE:COM METHYLTRANSFERASE MTBA"/>
    <property type="match status" value="1"/>
</dbReference>